<gene>
    <name evidence="13 16" type="primary">thrB</name>
    <name evidence="16" type="ORF">C7B45_03850</name>
</gene>
<evidence type="ECO:0000256" key="6">
    <source>
        <dbReference type="ARBA" id="ARBA00022679"/>
    </source>
</evidence>
<evidence type="ECO:0000256" key="8">
    <source>
        <dbReference type="ARBA" id="ARBA00022741"/>
    </source>
</evidence>
<dbReference type="PIRSF" id="PIRSF000676">
    <property type="entry name" value="Homoser_kin"/>
    <property type="match status" value="1"/>
</dbReference>
<dbReference type="Gene3D" id="3.30.230.10">
    <property type="match status" value="1"/>
</dbReference>
<evidence type="ECO:0000259" key="14">
    <source>
        <dbReference type="Pfam" id="PF00288"/>
    </source>
</evidence>
<name>A0A2T2WLX6_9FIRM</name>
<dbReference type="GO" id="GO:0004413">
    <property type="term" value="F:homoserine kinase activity"/>
    <property type="evidence" value="ECO:0007669"/>
    <property type="project" value="UniProtKB-UniRule"/>
</dbReference>
<evidence type="ECO:0000256" key="11">
    <source>
        <dbReference type="ARBA" id="ARBA00049375"/>
    </source>
</evidence>
<protein>
    <recommendedName>
        <fullName evidence="4 13">Homoserine kinase</fullName>
        <shortName evidence="13">HK</shortName>
        <shortName evidence="13">HSK</shortName>
        <ecNumber evidence="3 13">2.7.1.39</ecNumber>
    </recommendedName>
</protein>
<sequence>MWHIKVPASTANLGSGFDALGMALALPLECWFSLGDEPEFAVRGQGEGIVPETEQNLVWKTATRLHRDMTGQPMPAGRLTIKSRIPLARGLGSSAAAIVAGLMLANTFLSPRLTREQLLSYATALEGHPDNVAAALYGGFVLAWEQEGKVRVRSYPAPELRCLLVIPDYKVSTEDARKVLPQTVPLADAVFNAQRLALWIDAINRRDWSLLREAGQDRLHQPYREHLVPGMTHLIAGALDNGASFAALSGSGPTVLTLVEADRVDAVAQALSGIAASAVPAPIELHDITPSYFGAECVLDGWQWHAGERMGFNSRADEHVGNPTFN</sequence>
<comment type="subcellular location">
    <subcellularLocation>
        <location evidence="13">Cytoplasm</location>
    </subcellularLocation>
</comment>
<evidence type="ECO:0000256" key="9">
    <source>
        <dbReference type="ARBA" id="ARBA00022777"/>
    </source>
</evidence>
<comment type="catalytic activity">
    <reaction evidence="11 13">
        <text>L-homoserine + ATP = O-phospho-L-homoserine + ADP + H(+)</text>
        <dbReference type="Rhea" id="RHEA:13985"/>
        <dbReference type="ChEBI" id="CHEBI:15378"/>
        <dbReference type="ChEBI" id="CHEBI:30616"/>
        <dbReference type="ChEBI" id="CHEBI:57476"/>
        <dbReference type="ChEBI" id="CHEBI:57590"/>
        <dbReference type="ChEBI" id="CHEBI:456216"/>
        <dbReference type="EC" id="2.7.1.39"/>
    </reaction>
</comment>
<evidence type="ECO:0000313" key="17">
    <source>
        <dbReference type="Proteomes" id="UP000241848"/>
    </source>
</evidence>
<dbReference type="InterPro" id="IPR014721">
    <property type="entry name" value="Ribsml_uS5_D2-typ_fold_subgr"/>
</dbReference>
<proteinExistence type="inferred from homology"/>
<evidence type="ECO:0000256" key="12">
    <source>
        <dbReference type="ARBA" id="ARBA00049954"/>
    </source>
</evidence>
<dbReference type="PANTHER" id="PTHR20861">
    <property type="entry name" value="HOMOSERINE/4-DIPHOSPHOCYTIDYL-2-C-METHYL-D-ERYTHRITOL KINASE"/>
    <property type="match status" value="1"/>
</dbReference>
<dbReference type="SUPFAM" id="SSF55060">
    <property type="entry name" value="GHMP Kinase, C-terminal domain"/>
    <property type="match status" value="1"/>
</dbReference>
<keyword evidence="13" id="KW-0963">Cytoplasm</keyword>
<comment type="caution">
    <text evidence="16">The sequence shown here is derived from an EMBL/GenBank/DDBJ whole genome shotgun (WGS) entry which is preliminary data.</text>
</comment>
<keyword evidence="6 13" id="KW-0808">Transferase</keyword>
<dbReference type="InterPro" id="IPR020568">
    <property type="entry name" value="Ribosomal_Su5_D2-typ_SF"/>
</dbReference>
<dbReference type="Pfam" id="PF00288">
    <property type="entry name" value="GHMP_kinases_N"/>
    <property type="match status" value="1"/>
</dbReference>
<keyword evidence="5 13" id="KW-0028">Amino-acid biosynthesis</keyword>
<dbReference type="Proteomes" id="UP000241848">
    <property type="component" value="Unassembled WGS sequence"/>
</dbReference>
<reference evidence="16 17" key="1">
    <citation type="journal article" date="2014" name="BMC Genomics">
        <title>Comparison of environmental and isolate Sulfobacillus genomes reveals diverse carbon, sulfur, nitrogen, and hydrogen metabolisms.</title>
        <authorList>
            <person name="Justice N.B."/>
            <person name="Norman A."/>
            <person name="Brown C.T."/>
            <person name="Singh A."/>
            <person name="Thomas B.C."/>
            <person name="Banfield J.F."/>
        </authorList>
    </citation>
    <scope>NUCLEOTIDE SEQUENCE [LARGE SCALE GENOMIC DNA]</scope>
    <source>
        <strain evidence="16">AMDSBA3</strain>
    </source>
</reference>
<dbReference type="UniPathway" id="UPA00050">
    <property type="reaction ID" value="UER00064"/>
</dbReference>
<evidence type="ECO:0000256" key="10">
    <source>
        <dbReference type="ARBA" id="ARBA00022840"/>
    </source>
</evidence>
<dbReference type="InterPro" id="IPR013750">
    <property type="entry name" value="GHMP_kinase_C_dom"/>
</dbReference>
<organism evidence="16 17">
    <name type="scientific">Sulfobacillus acidophilus</name>
    <dbReference type="NCBI Taxonomy" id="53633"/>
    <lineage>
        <taxon>Bacteria</taxon>
        <taxon>Bacillati</taxon>
        <taxon>Bacillota</taxon>
        <taxon>Clostridia</taxon>
        <taxon>Eubacteriales</taxon>
        <taxon>Clostridiales Family XVII. Incertae Sedis</taxon>
        <taxon>Sulfobacillus</taxon>
    </lineage>
</organism>
<dbReference type="InterPro" id="IPR000870">
    <property type="entry name" value="Homoserine_kinase"/>
</dbReference>
<keyword evidence="8 13" id="KW-0547">Nucleotide-binding</keyword>
<evidence type="ECO:0000256" key="2">
    <source>
        <dbReference type="ARBA" id="ARBA00007370"/>
    </source>
</evidence>
<dbReference type="Pfam" id="PF08544">
    <property type="entry name" value="GHMP_kinases_C"/>
    <property type="match status" value="1"/>
</dbReference>
<keyword evidence="7 13" id="KW-0791">Threonine biosynthesis</keyword>
<feature type="binding site" evidence="13">
    <location>
        <begin position="86"/>
        <end position="96"/>
    </location>
    <ligand>
        <name>ATP</name>
        <dbReference type="ChEBI" id="CHEBI:30616"/>
    </ligand>
</feature>
<dbReference type="NCBIfam" id="TIGR00191">
    <property type="entry name" value="thrB"/>
    <property type="match status" value="1"/>
</dbReference>
<evidence type="ECO:0000256" key="1">
    <source>
        <dbReference type="ARBA" id="ARBA00005015"/>
    </source>
</evidence>
<dbReference type="HAMAP" id="MF_00384">
    <property type="entry name" value="Homoser_kinase"/>
    <property type="match status" value="1"/>
</dbReference>
<dbReference type="PANTHER" id="PTHR20861:SF1">
    <property type="entry name" value="HOMOSERINE KINASE"/>
    <property type="match status" value="1"/>
</dbReference>
<feature type="domain" description="GHMP kinase N-terminal" evidence="14">
    <location>
        <begin position="56"/>
        <end position="139"/>
    </location>
</feature>
<dbReference type="PRINTS" id="PR00958">
    <property type="entry name" value="HOMSERKINASE"/>
</dbReference>
<feature type="domain" description="GHMP kinase C-terminal" evidence="15">
    <location>
        <begin position="200"/>
        <end position="272"/>
    </location>
</feature>
<dbReference type="AlphaFoldDB" id="A0A2T2WLX6"/>
<evidence type="ECO:0000256" key="13">
    <source>
        <dbReference type="HAMAP-Rule" id="MF_00384"/>
    </source>
</evidence>
<evidence type="ECO:0000256" key="3">
    <source>
        <dbReference type="ARBA" id="ARBA00012078"/>
    </source>
</evidence>
<comment type="pathway">
    <text evidence="1 13">Amino-acid biosynthesis; L-threonine biosynthesis; L-threonine from L-aspartate: step 4/5.</text>
</comment>
<dbReference type="GO" id="GO:0009088">
    <property type="term" value="P:threonine biosynthetic process"/>
    <property type="evidence" value="ECO:0007669"/>
    <property type="project" value="UniProtKB-UniRule"/>
</dbReference>
<dbReference type="InterPro" id="IPR036554">
    <property type="entry name" value="GHMP_kinase_C_sf"/>
</dbReference>
<comment type="function">
    <text evidence="12 13">Catalyzes the ATP-dependent phosphorylation of L-homoserine to L-homoserine phosphate.</text>
</comment>
<dbReference type="PROSITE" id="PS00627">
    <property type="entry name" value="GHMP_KINASES_ATP"/>
    <property type="match status" value="1"/>
</dbReference>
<dbReference type="EC" id="2.7.1.39" evidence="3 13"/>
<dbReference type="InterPro" id="IPR006204">
    <property type="entry name" value="GHMP_kinase_N_dom"/>
</dbReference>
<dbReference type="SUPFAM" id="SSF54211">
    <property type="entry name" value="Ribosomal protein S5 domain 2-like"/>
    <property type="match status" value="1"/>
</dbReference>
<keyword evidence="10 13" id="KW-0067">ATP-binding</keyword>
<dbReference type="GO" id="GO:0005524">
    <property type="term" value="F:ATP binding"/>
    <property type="evidence" value="ECO:0007669"/>
    <property type="project" value="UniProtKB-UniRule"/>
</dbReference>
<dbReference type="Gene3D" id="3.30.70.890">
    <property type="entry name" value="GHMP kinase, C-terminal domain"/>
    <property type="match status" value="1"/>
</dbReference>
<evidence type="ECO:0000256" key="5">
    <source>
        <dbReference type="ARBA" id="ARBA00022605"/>
    </source>
</evidence>
<evidence type="ECO:0000313" key="16">
    <source>
        <dbReference type="EMBL" id="PSR23237.1"/>
    </source>
</evidence>
<comment type="similarity">
    <text evidence="2 13">Belongs to the GHMP kinase family. Homoserine kinase subfamily.</text>
</comment>
<accession>A0A2T2WLX6</accession>
<dbReference type="GO" id="GO:0005737">
    <property type="term" value="C:cytoplasm"/>
    <property type="evidence" value="ECO:0007669"/>
    <property type="project" value="UniProtKB-SubCell"/>
</dbReference>
<dbReference type="EMBL" id="PXYV01000007">
    <property type="protein sequence ID" value="PSR23237.1"/>
    <property type="molecule type" value="Genomic_DNA"/>
</dbReference>
<dbReference type="InterPro" id="IPR006203">
    <property type="entry name" value="GHMP_knse_ATP-bd_CS"/>
</dbReference>
<evidence type="ECO:0000256" key="4">
    <source>
        <dbReference type="ARBA" id="ARBA00017858"/>
    </source>
</evidence>
<evidence type="ECO:0000259" key="15">
    <source>
        <dbReference type="Pfam" id="PF08544"/>
    </source>
</evidence>
<evidence type="ECO:0000256" key="7">
    <source>
        <dbReference type="ARBA" id="ARBA00022697"/>
    </source>
</evidence>
<keyword evidence="9 13" id="KW-0418">Kinase</keyword>